<proteinExistence type="predicted"/>
<keyword evidence="5" id="KW-0560">Oxidoreductase</keyword>
<reference evidence="6" key="2">
    <citation type="submission" date="2017-10" db="EMBL/GenBank/DDBJ databases">
        <title>Ladona fulva Genome sequencing and assembly.</title>
        <authorList>
            <person name="Murali S."/>
            <person name="Richards S."/>
            <person name="Bandaranaike D."/>
            <person name="Bellair M."/>
            <person name="Blankenburg K."/>
            <person name="Chao H."/>
            <person name="Dinh H."/>
            <person name="Doddapaneni H."/>
            <person name="Dugan-Rocha S."/>
            <person name="Elkadiri S."/>
            <person name="Gnanaolivu R."/>
            <person name="Hernandez B."/>
            <person name="Skinner E."/>
            <person name="Javaid M."/>
            <person name="Lee S."/>
            <person name="Li M."/>
            <person name="Ming W."/>
            <person name="Munidasa M."/>
            <person name="Muniz J."/>
            <person name="Nguyen L."/>
            <person name="Hughes D."/>
            <person name="Osuji N."/>
            <person name="Pu L.-L."/>
            <person name="Puazo M."/>
            <person name="Qu C."/>
            <person name="Quiroz J."/>
            <person name="Raj R."/>
            <person name="Weissenberger G."/>
            <person name="Xin Y."/>
            <person name="Zou X."/>
            <person name="Han Y."/>
            <person name="Worley K."/>
            <person name="Muzny D."/>
            <person name="Gibbs R."/>
        </authorList>
    </citation>
    <scope>NUCLEOTIDE SEQUENCE</scope>
    <source>
        <strain evidence="6">Sampled in the wild</strain>
    </source>
</reference>
<dbReference type="Gene3D" id="3.50.50.60">
    <property type="entry name" value="FAD/NAD(P)-binding domain"/>
    <property type="match status" value="1"/>
</dbReference>
<comment type="cofactor">
    <cofactor evidence="1">
        <name>FAD</name>
        <dbReference type="ChEBI" id="CHEBI:57692"/>
    </cofactor>
</comment>
<protein>
    <submittedName>
        <fullName evidence="6">Uncharacterized protein</fullName>
    </submittedName>
</protein>
<keyword evidence="2" id="KW-0285">Flavoprotein</keyword>
<dbReference type="PANTHER" id="PTHR48467:SF1">
    <property type="entry name" value="GLUTAMATE SYNTHASE 1 [NADH], CHLOROPLASTIC-LIKE"/>
    <property type="match status" value="1"/>
</dbReference>
<keyword evidence="7" id="KW-1185">Reference proteome</keyword>
<name>A0A8K0P9X3_LADFU</name>
<evidence type="ECO:0000256" key="4">
    <source>
        <dbReference type="ARBA" id="ARBA00022857"/>
    </source>
</evidence>
<dbReference type="OrthoDB" id="333024at2759"/>
<evidence type="ECO:0000256" key="1">
    <source>
        <dbReference type="ARBA" id="ARBA00001974"/>
    </source>
</evidence>
<dbReference type="Proteomes" id="UP000792457">
    <property type="component" value="Unassembled WGS sequence"/>
</dbReference>
<dbReference type="GO" id="GO:0016491">
    <property type="term" value="F:oxidoreductase activity"/>
    <property type="evidence" value="ECO:0007669"/>
    <property type="project" value="UniProtKB-KW"/>
</dbReference>
<dbReference type="SUPFAM" id="SSF51905">
    <property type="entry name" value="FAD/NAD(P)-binding domain"/>
    <property type="match status" value="1"/>
</dbReference>
<dbReference type="Gene3D" id="3.40.50.720">
    <property type="entry name" value="NAD(P)-binding Rossmann-like Domain"/>
    <property type="match status" value="1"/>
</dbReference>
<comment type="caution">
    <text evidence="6">The sequence shown here is derived from an EMBL/GenBank/DDBJ whole genome shotgun (WGS) entry which is preliminary data.</text>
</comment>
<evidence type="ECO:0000313" key="6">
    <source>
        <dbReference type="EMBL" id="KAG8235984.1"/>
    </source>
</evidence>
<gene>
    <name evidence="6" type="ORF">J437_LFUL015138</name>
</gene>
<dbReference type="EMBL" id="KZ308975">
    <property type="protein sequence ID" value="KAG8235984.1"/>
    <property type="molecule type" value="Genomic_DNA"/>
</dbReference>
<evidence type="ECO:0000256" key="5">
    <source>
        <dbReference type="ARBA" id="ARBA00023002"/>
    </source>
</evidence>
<organism evidence="6 7">
    <name type="scientific">Ladona fulva</name>
    <name type="common">Scarce chaser dragonfly</name>
    <name type="synonym">Libellula fulva</name>
    <dbReference type="NCBI Taxonomy" id="123851"/>
    <lineage>
        <taxon>Eukaryota</taxon>
        <taxon>Metazoa</taxon>
        <taxon>Ecdysozoa</taxon>
        <taxon>Arthropoda</taxon>
        <taxon>Hexapoda</taxon>
        <taxon>Insecta</taxon>
        <taxon>Pterygota</taxon>
        <taxon>Palaeoptera</taxon>
        <taxon>Odonata</taxon>
        <taxon>Epiprocta</taxon>
        <taxon>Anisoptera</taxon>
        <taxon>Libelluloidea</taxon>
        <taxon>Libellulidae</taxon>
        <taxon>Ladona</taxon>
    </lineage>
</organism>
<sequence>MENNESVREAKFFFQSTDITEHSLEVLSRSRLKEVIMIGRRGPLNVAFTIKEFREMIKLPECKTVMDPAAFEGVKEVIEGLPRPRRRLMELVTKTAFEAPPADAKRTFQPMFLRSPIEFLKDSTGDSVSGVKLAVNSIVDDRAVPTGAEETLKCGLVLRSIGYKGIKAGPGIPFDEDRGIVRNMNGQAEGMKGVYCSGWVGTGPVGVILSTMNNAFAVGHTIVQHMETGVIDLAVSKSGYEAISQVIANKGIQSVSFSDWEKIDAKEKRKGKEVGKPREKITSIAEMLQVAAS</sequence>
<evidence type="ECO:0000256" key="3">
    <source>
        <dbReference type="ARBA" id="ARBA00022827"/>
    </source>
</evidence>
<dbReference type="AlphaFoldDB" id="A0A8K0P9X3"/>
<reference evidence="6" key="1">
    <citation type="submission" date="2013-04" db="EMBL/GenBank/DDBJ databases">
        <authorList>
            <person name="Qu J."/>
            <person name="Murali S.C."/>
            <person name="Bandaranaike D."/>
            <person name="Bellair M."/>
            <person name="Blankenburg K."/>
            <person name="Chao H."/>
            <person name="Dinh H."/>
            <person name="Doddapaneni H."/>
            <person name="Downs B."/>
            <person name="Dugan-Rocha S."/>
            <person name="Elkadiri S."/>
            <person name="Gnanaolivu R.D."/>
            <person name="Hernandez B."/>
            <person name="Javaid M."/>
            <person name="Jayaseelan J.C."/>
            <person name="Lee S."/>
            <person name="Li M."/>
            <person name="Ming W."/>
            <person name="Munidasa M."/>
            <person name="Muniz J."/>
            <person name="Nguyen L."/>
            <person name="Ongeri F."/>
            <person name="Osuji N."/>
            <person name="Pu L.-L."/>
            <person name="Puazo M."/>
            <person name="Qu C."/>
            <person name="Quiroz J."/>
            <person name="Raj R."/>
            <person name="Weissenberger G."/>
            <person name="Xin Y."/>
            <person name="Zou X."/>
            <person name="Han Y."/>
            <person name="Richards S."/>
            <person name="Worley K."/>
            <person name="Muzny D."/>
            <person name="Gibbs R."/>
        </authorList>
    </citation>
    <scope>NUCLEOTIDE SEQUENCE</scope>
    <source>
        <strain evidence="6">Sampled in the wild</strain>
    </source>
</reference>
<keyword evidence="3" id="KW-0274">FAD</keyword>
<evidence type="ECO:0000256" key="2">
    <source>
        <dbReference type="ARBA" id="ARBA00022630"/>
    </source>
</evidence>
<keyword evidence="4" id="KW-0521">NADP</keyword>
<dbReference type="InterPro" id="IPR036188">
    <property type="entry name" value="FAD/NAD-bd_sf"/>
</dbReference>
<dbReference type="PANTHER" id="PTHR48467">
    <property type="entry name" value="GLUTAMATE SYNTHASE 1 [NADH], CHLOROPLASTIC-LIKE"/>
    <property type="match status" value="1"/>
</dbReference>
<accession>A0A8K0P9X3</accession>
<dbReference type="InterPro" id="IPR055275">
    <property type="entry name" value="Ferredox_Rdtase"/>
</dbReference>
<evidence type="ECO:0000313" key="7">
    <source>
        <dbReference type="Proteomes" id="UP000792457"/>
    </source>
</evidence>